<feature type="region of interest" description="Disordered" evidence="1">
    <location>
        <begin position="357"/>
        <end position="404"/>
    </location>
</feature>
<dbReference type="AlphaFoldDB" id="A0A7L3RER8"/>
<name>A0A7L3RER8_CEPGR</name>
<feature type="transmembrane region" description="Helical" evidence="2">
    <location>
        <begin position="70"/>
        <end position="93"/>
    </location>
</feature>
<dbReference type="InterPro" id="IPR002048">
    <property type="entry name" value="EF_hand_dom"/>
</dbReference>
<evidence type="ECO:0000259" key="3">
    <source>
        <dbReference type="PROSITE" id="PS50222"/>
    </source>
</evidence>
<reference evidence="4 5" key="1">
    <citation type="submission" date="2019-09" db="EMBL/GenBank/DDBJ databases">
        <title>Bird 10,000 Genomes (B10K) Project - Family phase.</title>
        <authorList>
            <person name="Zhang G."/>
        </authorList>
    </citation>
    <scope>NUCLEOTIDE SEQUENCE [LARGE SCALE GENOMIC DNA]</scope>
    <source>
        <strain evidence="4">OUT-0020</strain>
        <tissue evidence="4">Liver</tissue>
    </source>
</reference>
<keyword evidence="2" id="KW-0812">Transmembrane</keyword>
<sequence length="473" mass="52596">MKKRKELNALIGLAADGRRKKPAKKGSGHRLLRTEPPASDSESSSEEDEFSAAGARGRCGKGDYLRCCKFCYPLCAFVILAACVVACVGLVWMQVALKEDLDAIKEKFRTMESNQKTSFQEIPKLNEDLVQKQKQLEQIETGELGLSRIWINITEINKQISLLTSTVNHLKNNIKSAADLISLPVTVEKLEKASTVNVAIAKRSLCFKLQLGSWGQHWNNFLEASSWMFPTVPVESQSERLSKLTHAGFIFQESQSLRAALEELNNTVVAYQKLNDLKLLNVDSAISNLSRGVLLLENSPLAVNNLDKRENLSTSVVRVLFKIFFFFFPPLHAQETGTRDSQVSKLREKLQLISALTGKPENDRPIETSKNVESSLSTTAKPTDLSRLASRSADDNTESNGQLRHLSLPGISSIEELQNLFEKATEDADGKLSYEDLQKLLGSAAQESQSFKKFDTDGDEKYSLQELRLALGV</sequence>
<dbReference type="Proteomes" id="UP000578766">
    <property type="component" value="Unassembled WGS sequence"/>
</dbReference>
<feature type="domain" description="EF-hand" evidence="3">
    <location>
        <begin position="412"/>
        <end position="447"/>
    </location>
</feature>
<protein>
    <submittedName>
        <fullName evidence="4">EFC14 protein</fullName>
    </submittedName>
</protein>
<dbReference type="EMBL" id="VZUD01000027">
    <property type="protein sequence ID" value="NXV13428.1"/>
    <property type="molecule type" value="Genomic_DNA"/>
</dbReference>
<evidence type="ECO:0000256" key="1">
    <source>
        <dbReference type="SAM" id="MobiDB-lite"/>
    </source>
</evidence>
<feature type="non-terminal residue" evidence="4">
    <location>
        <position position="473"/>
    </location>
</feature>
<accession>A0A7L3RER8</accession>
<dbReference type="PANTHER" id="PTHR15717">
    <property type="entry name" value="PROTEIN KIAA0494"/>
    <property type="match status" value="1"/>
</dbReference>
<feature type="region of interest" description="Disordered" evidence="1">
    <location>
        <begin position="1"/>
        <end position="48"/>
    </location>
</feature>
<evidence type="ECO:0000256" key="2">
    <source>
        <dbReference type="SAM" id="Phobius"/>
    </source>
</evidence>
<dbReference type="PANTHER" id="PTHR15717:SF2">
    <property type="entry name" value="EF-HAND CALCIUM-BINDING DOMAIN-CONTAINING PROTEIN 14"/>
    <property type="match status" value="1"/>
</dbReference>
<dbReference type="SUPFAM" id="SSF47473">
    <property type="entry name" value="EF-hand"/>
    <property type="match status" value="1"/>
</dbReference>
<dbReference type="Gene3D" id="1.10.238.10">
    <property type="entry name" value="EF-hand"/>
    <property type="match status" value="1"/>
</dbReference>
<keyword evidence="2" id="KW-0472">Membrane</keyword>
<organism evidence="4 5">
    <name type="scientific">Cepphus grylle</name>
    <name type="common">Black guillemot</name>
    <name type="synonym">Alca grylle</name>
    <dbReference type="NCBI Taxonomy" id="28697"/>
    <lineage>
        <taxon>Eukaryota</taxon>
        <taxon>Metazoa</taxon>
        <taxon>Chordata</taxon>
        <taxon>Craniata</taxon>
        <taxon>Vertebrata</taxon>
        <taxon>Euteleostomi</taxon>
        <taxon>Archelosauria</taxon>
        <taxon>Archosauria</taxon>
        <taxon>Dinosauria</taxon>
        <taxon>Saurischia</taxon>
        <taxon>Theropoda</taxon>
        <taxon>Coelurosauria</taxon>
        <taxon>Aves</taxon>
        <taxon>Neognathae</taxon>
        <taxon>Neoaves</taxon>
        <taxon>Charadriiformes</taxon>
        <taxon>Alcidae</taxon>
        <taxon>Cepphus</taxon>
    </lineage>
</organism>
<dbReference type="PROSITE" id="PS50222">
    <property type="entry name" value="EF_HAND_2"/>
    <property type="match status" value="1"/>
</dbReference>
<feature type="compositionally biased region" description="Basic residues" evidence="1">
    <location>
        <begin position="18"/>
        <end position="31"/>
    </location>
</feature>
<proteinExistence type="predicted"/>
<comment type="caution">
    <text evidence="4">The sequence shown here is derived from an EMBL/GenBank/DDBJ whole genome shotgun (WGS) entry which is preliminary data.</text>
</comment>
<evidence type="ECO:0000313" key="4">
    <source>
        <dbReference type="EMBL" id="NXV13428.1"/>
    </source>
</evidence>
<keyword evidence="2" id="KW-1133">Transmembrane helix</keyword>
<dbReference type="GO" id="GO:0005509">
    <property type="term" value="F:calcium ion binding"/>
    <property type="evidence" value="ECO:0007669"/>
    <property type="project" value="InterPro"/>
</dbReference>
<keyword evidence="5" id="KW-1185">Reference proteome</keyword>
<feature type="non-terminal residue" evidence="4">
    <location>
        <position position="1"/>
    </location>
</feature>
<feature type="compositionally biased region" description="Polar residues" evidence="1">
    <location>
        <begin position="368"/>
        <end position="381"/>
    </location>
</feature>
<gene>
    <name evidence="4" type="primary">Efcab14</name>
    <name evidence="4" type="ORF">CEPGRY_R01811</name>
</gene>
<evidence type="ECO:0000313" key="5">
    <source>
        <dbReference type="Proteomes" id="UP000578766"/>
    </source>
</evidence>
<dbReference type="InterPro" id="IPR042352">
    <property type="entry name" value="EFCAB14"/>
</dbReference>
<dbReference type="InterPro" id="IPR011992">
    <property type="entry name" value="EF-hand-dom_pair"/>
</dbReference>